<keyword evidence="2" id="KW-1185">Reference proteome</keyword>
<dbReference type="Proteomes" id="UP001165092">
    <property type="component" value="Unassembled WGS sequence"/>
</dbReference>
<reference evidence="1" key="1">
    <citation type="submission" date="2023-02" db="EMBL/GenBank/DDBJ databases">
        <title>Nocardiopsis ansamitocini NBRC 112285.</title>
        <authorList>
            <person name="Ichikawa N."/>
            <person name="Sato H."/>
            <person name="Tonouchi N."/>
        </authorList>
    </citation>
    <scope>NUCLEOTIDE SEQUENCE</scope>
    <source>
        <strain evidence="1">NBRC 112285</strain>
    </source>
</reference>
<sequence>MRREEREPLFDVMDAVARARRGTVAQVALNRLIAVGPLVVPIPGAKSPPQAKSNAAALDWSLTVREFALLSRTEEGIRHSPGR</sequence>
<gene>
    <name evidence="1" type="ORF">Nans01_19490</name>
</gene>
<evidence type="ECO:0000313" key="1">
    <source>
        <dbReference type="EMBL" id="GLU47598.1"/>
    </source>
</evidence>
<name>A0A9W6UIM7_9ACTN</name>
<evidence type="ECO:0000313" key="2">
    <source>
        <dbReference type="Proteomes" id="UP001165092"/>
    </source>
</evidence>
<dbReference type="AlphaFoldDB" id="A0A9W6UIM7"/>
<comment type="caution">
    <text evidence="1">The sequence shown here is derived from an EMBL/GenBank/DDBJ whole genome shotgun (WGS) entry which is preliminary data.</text>
</comment>
<dbReference type="InterPro" id="IPR036812">
    <property type="entry name" value="NAD(P)_OxRdtase_dom_sf"/>
</dbReference>
<protein>
    <submittedName>
        <fullName evidence="1">Uncharacterized protein</fullName>
    </submittedName>
</protein>
<accession>A0A9W6UIM7</accession>
<dbReference type="RefSeq" id="WP_285758711.1">
    <property type="nucleotide sequence ID" value="NZ_BSQG01000002.1"/>
</dbReference>
<dbReference type="SUPFAM" id="SSF51430">
    <property type="entry name" value="NAD(P)-linked oxidoreductase"/>
    <property type="match status" value="1"/>
</dbReference>
<dbReference type="EMBL" id="BSQG01000002">
    <property type="protein sequence ID" value="GLU47598.1"/>
    <property type="molecule type" value="Genomic_DNA"/>
</dbReference>
<dbReference type="Gene3D" id="3.20.20.100">
    <property type="entry name" value="NADP-dependent oxidoreductase domain"/>
    <property type="match status" value="1"/>
</dbReference>
<organism evidence="1 2">
    <name type="scientific">Nocardiopsis ansamitocini</name>
    <dbReference type="NCBI Taxonomy" id="1670832"/>
    <lineage>
        <taxon>Bacteria</taxon>
        <taxon>Bacillati</taxon>
        <taxon>Actinomycetota</taxon>
        <taxon>Actinomycetes</taxon>
        <taxon>Streptosporangiales</taxon>
        <taxon>Nocardiopsidaceae</taxon>
        <taxon>Nocardiopsis</taxon>
    </lineage>
</organism>
<proteinExistence type="predicted"/>